<sequence>MHYSGLMLPFIEFCWVSTI</sequence>
<evidence type="ECO:0000313" key="1">
    <source>
        <dbReference type="EMBL" id="JAH15961.1"/>
    </source>
</evidence>
<protein>
    <submittedName>
        <fullName evidence="1">Uncharacterized protein</fullName>
    </submittedName>
</protein>
<name>A0A0E9QGF8_ANGAN</name>
<dbReference type="EMBL" id="GBXM01092616">
    <property type="protein sequence ID" value="JAH15961.1"/>
    <property type="molecule type" value="Transcribed_RNA"/>
</dbReference>
<dbReference type="AlphaFoldDB" id="A0A0E9QGF8"/>
<reference evidence="1" key="1">
    <citation type="submission" date="2014-11" db="EMBL/GenBank/DDBJ databases">
        <authorList>
            <person name="Amaro Gonzalez C."/>
        </authorList>
    </citation>
    <scope>NUCLEOTIDE SEQUENCE</scope>
</reference>
<accession>A0A0E9QGF8</accession>
<dbReference type="EMBL" id="GBXM01088650">
    <property type="protein sequence ID" value="JAH19927.1"/>
    <property type="molecule type" value="Transcribed_RNA"/>
</dbReference>
<organism evidence="1">
    <name type="scientific">Anguilla anguilla</name>
    <name type="common">European freshwater eel</name>
    <name type="synonym">Muraena anguilla</name>
    <dbReference type="NCBI Taxonomy" id="7936"/>
    <lineage>
        <taxon>Eukaryota</taxon>
        <taxon>Metazoa</taxon>
        <taxon>Chordata</taxon>
        <taxon>Craniata</taxon>
        <taxon>Vertebrata</taxon>
        <taxon>Euteleostomi</taxon>
        <taxon>Actinopterygii</taxon>
        <taxon>Neopterygii</taxon>
        <taxon>Teleostei</taxon>
        <taxon>Anguilliformes</taxon>
        <taxon>Anguillidae</taxon>
        <taxon>Anguilla</taxon>
    </lineage>
</organism>
<proteinExistence type="predicted"/>
<reference evidence="1" key="2">
    <citation type="journal article" date="2015" name="Fish Shellfish Immunol.">
        <title>Early steps in the European eel (Anguilla anguilla)-Vibrio vulnificus interaction in the gills: Role of the RtxA13 toxin.</title>
        <authorList>
            <person name="Callol A."/>
            <person name="Pajuelo D."/>
            <person name="Ebbesson L."/>
            <person name="Teles M."/>
            <person name="MacKenzie S."/>
            <person name="Amaro C."/>
        </authorList>
    </citation>
    <scope>NUCLEOTIDE SEQUENCE</scope>
</reference>